<reference evidence="3" key="1">
    <citation type="journal article" date="2023" name="Mol. Biol. Evol.">
        <title>Third-Generation Sequencing Reveals the Adaptive Role of the Epigenome in Three Deep-Sea Polychaetes.</title>
        <authorList>
            <person name="Perez M."/>
            <person name="Aroh O."/>
            <person name="Sun Y."/>
            <person name="Lan Y."/>
            <person name="Juniper S.K."/>
            <person name="Young C.R."/>
            <person name="Angers B."/>
            <person name="Qian P.Y."/>
        </authorList>
    </citation>
    <scope>NUCLEOTIDE SEQUENCE</scope>
    <source>
        <strain evidence="3">P08H-3</strain>
    </source>
</reference>
<accession>A0AAD9N1Q4</accession>
<evidence type="ECO:0000256" key="2">
    <source>
        <dbReference type="SAM" id="MobiDB-lite"/>
    </source>
</evidence>
<evidence type="ECO:0000256" key="1">
    <source>
        <dbReference type="SAM" id="Coils"/>
    </source>
</evidence>
<comment type="caution">
    <text evidence="3">The sequence shown here is derived from an EMBL/GenBank/DDBJ whole genome shotgun (WGS) entry which is preliminary data.</text>
</comment>
<dbReference type="EMBL" id="JAODUP010000281">
    <property type="protein sequence ID" value="KAK2153922.1"/>
    <property type="molecule type" value="Genomic_DNA"/>
</dbReference>
<keyword evidence="4" id="KW-1185">Reference proteome</keyword>
<evidence type="ECO:0000313" key="4">
    <source>
        <dbReference type="Proteomes" id="UP001208570"/>
    </source>
</evidence>
<feature type="region of interest" description="Disordered" evidence="2">
    <location>
        <begin position="282"/>
        <end position="314"/>
    </location>
</feature>
<proteinExistence type="predicted"/>
<feature type="region of interest" description="Disordered" evidence="2">
    <location>
        <begin position="226"/>
        <end position="248"/>
    </location>
</feature>
<gene>
    <name evidence="3" type="ORF">LSH36_281g04005</name>
</gene>
<sequence length="363" mass="41911">MNEYYSDPTDAEYLSQPDAQQAVHLNTIRKNIEGILAPRSSPTGDHNPAILAHNIALKSLNAKRLEELQQAMVGGEQANNEEVKERIRNKKKYAEERKRKLKEALAQQDGDDIMLGIFDSTQIDLVKQRKALEKQKQKNEALQQEIYDLQSEFEFDRIDYLDTIRKQDQQIKWLQAVIERIHPCLRRDSNYINLDRIKIQSQWDEDNQYWILPKMTLEKTVLPGVASGTGRQETQPRQNGEIQSNQYNDIQSEDRYLEKLNRNTGQDVAMEYFKSKRTAKLLRNGSPDKSRGNNSSPVTNGISLDSPNKPPTAWQSELASDAASVHRQLMMDETLTKKPMRLESLAPTKSSRRKKKQYTIEQL</sequence>
<feature type="compositionally biased region" description="Polar residues" evidence="2">
    <location>
        <begin position="229"/>
        <end position="248"/>
    </location>
</feature>
<name>A0AAD9N1Q4_9ANNE</name>
<protein>
    <submittedName>
        <fullName evidence="3">Uncharacterized protein</fullName>
    </submittedName>
</protein>
<dbReference type="AlphaFoldDB" id="A0AAD9N1Q4"/>
<organism evidence="3 4">
    <name type="scientific">Paralvinella palmiformis</name>
    <dbReference type="NCBI Taxonomy" id="53620"/>
    <lineage>
        <taxon>Eukaryota</taxon>
        <taxon>Metazoa</taxon>
        <taxon>Spiralia</taxon>
        <taxon>Lophotrochozoa</taxon>
        <taxon>Annelida</taxon>
        <taxon>Polychaeta</taxon>
        <taxon>Sedentaria</taxon>
        <taxon>Canalipalpata</taxon>
        <taxon>Terebellida</taxon>
        <taxon>Terebelliformia</taxon>
        <taxon>Alvinellidae</taxon>
        <taxon>Paralvinella</taxon>
    </lineage>
</organism>
<feature type="compositionally biased region" description="Polar residues" evidence="2">
    <location>
        <begin position="292"/>
        <end position="306"/>
    </location>
</feature>
<keyword evidence="1" id="KW-0175">Coiled coil</keyword>
<feature type="coiled-coil region" evidence="1">
    <location>
        <begin position="84"/>
        <end position="152"/>
    </location>
</feature>
<evidence type="ECO:0000313" key="3">
    <source>
        <dbReference type="EMBL" id="KAK2153922.1"/>
    </source>
</evidence>
<feature type="region of interest" description="Disordered" evidence="2">
    <location>
        <begin position="344"/>
        <end position="363"/>
    </location>
</feature>
<dbReference type="Proteomes" id="UP001208570">
    <property type="component" value="Unassembled WGS sequence"/>
</dbReference>